<evidence type="ECO:0000313" key="3">
    <source>
        <dbReference type="Proteomes" id="UP001461498"/>
    </source>
</evidence>
<evidence type="ECO:0000256" key="1">
    <source>
        <dbReference type="SAM" id="MobiDB-lite"/>
    </source>
</evidence>
<dbReference type="EMBL" id="JAPXFL010000014">
    <property type="protein sequence ID" value="KAK9497703.1"/>
    <property type="molecule type" value="Genomic_DNA"/>
</dbReference>
<accession>A0AAW1CLK7</accession>
<organism evidence="2 3">
    <name type="scientific">Rhynocoris fuscipes</name>
    <dbReference type="NCBI Taxonomy" id="488301"/>
    <lineage>
        <taxon>Eukaryota</taxon>
        <taxon>Metazoa</taxon>
        <taxon>Ecdysozoa</taxon>
        <taxon>Arthropoda</taxon>
        <taxon>Hexapoda</taxon>
        <taxon>Insecta</taxon>
        <taxon>Pterygota</taxon>
        <taxon>Neoptera</taxon>
        <taxon>Paraneoptera</taxon>
        <taxon>Hemiptera</taxon>
        <taxon>Heteroptera</taxon>
        <taxon>Panheteroptera</taxon>
        <taxon>Cimicomorpha</taxon>
        <taxon>Reduviidae</taxon>
        <taxon>Harpactorinae</taxon>
        <taxon>Harpactorini</taxon>
        <taxon>Rhynocoris</taxon>
    </lineage>
</organism>
<protein>
    <submittedName>
        <fullName evidence="2">Uncharacterized protein</fullName>
    </submittedName>
</protein>
<dbReference type="Proteomes" id="UP001461498">
    <property type="component" value="Unassembled WGS sequence"/>
</dbReference>
<proteinExistence type="predicted"/>
<sequence length="73" mass="7916">MLDNKKRRRDRGMFVGCKGKAMSERERKLGNIGLLGTNNRRAKTWDICRQNDGAITAPPAAPAPPAPPAADAD</sequence>
<comment type="caution">
    <text evidence="2">The sequence shown here is derived from an EMBL/GenBank/DDBJ whole genome shotgun (WGS) entry which is preliminary data.</text>
</comment>
<name>A0AAW1CLK7_9HEMI</name>
<feature type="region of interest" description="Disordered" evidence="1">
    <location>
        <begin position="52"/>
        <end position="73"/>
    </location>
</feature>
<reference evidence="2 3" key="1">
    <citation type="submission" date="2022-12" db="EMBL/GenBank/DDBJ databases">
        <title>Chromosome-level genome assembly of true bugs.</title>
        <authorList>
            <person name="Ma L."/>
            <person name="Li H."/>
        </authorList>
    </citation>
    <scope>NUCLEOTIDE SEQUENCE [LARGE SCALE GENOMIC DNA]</scope>
    <source>
        <strain evidence="2">Lab_2022b</strain>
    </source>
</reference>
<evidence type="ECO:0000313" key="2">
    <source>
        <dbReference type="EMBL" id="KAK9497703.1"/>
    </source>
</evidence>
<keyword evidence="3" id="KW-1185">Reference proteome</keyword>
<gene>
    <name evidence="2" type="ORF">O3M35_004376</name>
</gene>
<dbReference type="AlphaFoldDB" id="A0AAW1CLK7"/>
<feature type="compositionally biased region" description="Pro residues" evidence="1">
    <location>
        <begin position="59"/>
        <end position="73"/>
    </location>
</feature>